<dbReference type="GO" id="GO:0005975">
    <property type="term" value="P:carbohydrate metabolic process"/>
    <property type="evidence" value="ECO:0007669"/>
    <property type="project" value="InterPro"/>
</dbReference>
<dbReference type="InterPro" id="IPR002241">
    <property type="entry name" value="Glyco_hydro_27"/>
</dbReference>
<dbReference type="Pfam" id="PF16499">
    <property type="entry name" value="Melibiase_2"/>
    <property type="match status" value="1"/>
</dbReference>
<dbReference type="AlphaFoldDB" id="F0XYU2"/>
<organism evidence="11">
    <name type="scientific">Aureococcus anophagefferens</name>
    <name type="common">Harmful bloom alga</name>
    <dbReference type="NCBI Taxonomy" id="44056"/>
    <lineage>
        <taxon>Eukaryota</taxon>
        <taxon>Sar</taxon>
        <taxon>Stramenopiles</taxon>
        <taxon>Ochrophyta</taxon>
        <taxon>Pelagophyceae</taxon>
        <taxon>Pelagomonadales</taxon>
        <taxon>Pelagomonadaceae</taxon>
        <taxon>Aureococcus</taxon>
    </lineage>
</organism>
<gene>
    <name evidence="10" type="ORF">AURANDRAFT_20459</name>
</gene>
<dbReference type="eggNOG" id="KOG2366">
    <property type="taxonomic scope" value="Eukaryota"/>
</dbReference>
<dbReference type="EC" id="3.2.1.22" evidence="3 8"/>
<dbReference type="InterPro" id="IPR013780">
    <property type="entry name" value="Glyco_hydro_b"/>
</dbReference>
<evidence type="ECO:0000256" key="1">
    <source>
        <dbReference type="ARBA" id="ARBA00001255"/>
    </source>
</evidence>
<proteinExistence type="inferred from homology"/>
<evidence type="ECO:0000313" key="10">
    <source>
        <dbReference type="EMBL" id="EGB12468.1"/>
    </source>
</evidence>
<feature type="domain" description="Alpha galactosidase C-terminal" evidence="9">
    <location>
        <begin position="331"/>
        <end position="404"/>
    </location>
</feature>
<keyword evidence="4" id="KW-0732">Signal</keyword>
<accession>F0XYU2</accession>
<sequence length="408" mass="43248">MHVPRLLCLVAVARGEFDTPMLGFNTCNVGCGNATFPNAAWLLRAADVLVARGFAAAGYTSVNLDEGWADLARDGDGNQVANEDRFPGGVRPVADALHARDLELGIYTSLSPETCGGKSAGSCGREARDGAAYVAWGVDYVKDDGCGSCHDYDAADWALESYRRMQAALRGAAAAAGRETPVFFSTESAPNVTRMSERPDLYGNTWRSGHDAIPTWGSVLSQYDIASGLARLAHNDSGRGGFFLDCDMLQVGQGEFGNNRVEEIRSHVTMHAMLKSTLLVSTEVDRLSDGVVALLTNRELLAVHQDPLGAAARRAASEPPARPRAAVLSSGNLETWVAPLAGGRYAVALLNRSPAAEELTATWRALGLRGTYAVRDVWAGRDAGDFAGSYAATVPGKGVALLVLAPRH</sequence>
<dbReference type="OrthoDB" id="5795902at2759"/>
<dbReference type="RefSeq" id="XP_009033492.1">
    <property type="nucleotide sequence ID" value="XM_009035244.1"/>
</dbReference>
<evidence type="ECO:0000256" key="7">
    <source>
        <dbReference type="ARBA" id="ARBA00023295"/>
    </source>
</evidence>
<evidence type="ECO:0000256" key="4">
    <source>
        <dbReference type="ARBA" id="ARBA00022729"/>
    </source>
</evidence>
<dbReference type="FunFam" id="2.60.40.1180:FF:000008">
    <property type="entry name" value="Alpha-galactosidase"/>
    <property type="match status" value="1"/>
</dbReference>
<dbReference type="EMBL" id="GL833121">
    <property type="protein sequence ID" value="EGB12468.1"/>
    <property type="molecule type" value="Genomic_DNA"/>
</dbReference>
<evidence type="ECO:0000256" key="5">
    <source>
        <dbReference type="ARBA" id="ARBA00022801"/>
    </source>
</evidence>
<keyword evidence="6 8" id="KW-1015">Disulfide bond</keyword>
<dbReference type="GeneID" id="20219290"/>
<dbReference type="InterPro" id="IPR017853">
    <property type="entry name" value="GH"/>
</dbReference>
<keyword evidence="11" id="KW-1185">Reference proteome</keyword>
<dbReference type="GO" id="GO:0004557">
    <property type="term" value="F:alpha-galactosidase activity"/>
    <property type="evidence" value="ECO:0007669"/>
    <property type="project" value="UniProtKB-EC"/>
</dbReference>
<evidence type="ECO:0000313" key="11">
    <source>
        <dbReference type="Proteomes" id="UP000002729"/>
    </source>
</evidence>
<dbReference type="PANTHER" id="PTHR11452">
    <property type="entry name" value="ALPHA-GALACTOSIDASE/ALPHA-N-ACETYLGALACTOSAMINIDASE"/>
    <property type="match status" value="1"/>
</dbReference>
<dbReference type="Gene3D" id="2.60.40.1180">
    <property type="entry name" value="Golgi alpha-mannosidase II"/>
    <property type="match status" value="1"/>
</dbReference>
<dbReference type="Gene3D" id="3.20.20.70">
    <property type="entry name" value="Aldolase class I"/>
    <property type="match status" value="1"/>
</dbReference>
<comment type="similarity">
    <text evidence="2 8">Belongs to the glycosyl hydrolase 27 family.</text>
</comment>
<keyword evidence="5 8" id="KW-0378">Hydrolase</keyword>
<keyword evidence="7 8" id="KW-0326">Glycosidase</keyword>
<evidence type="ECO:0000256" key="3">
    <source>
        <dbReference type="ARBA" id="ARBA00012755"/>
    </source>
</evidence>
<dbReference type="KEGG" id="aaf:AURANDRAFT_20459"/>
<dbReference type="CDD" id="cd14792">
    <property type="entry name" value="GH27"/>
    <property type="match status" value="1"/>
</dbReference>
<evidence type="ECO:0000256" key="6">
    <source>
        <dbReference type="ARBA" id="ARBA00023157"/>
    </source>
</evidence>
<dbReference type="InterPro" id="IPR041233">
    <property type="entry name" value="Melibiase_C"/>
</dbReference>
<protein>
    <recommendedName>
        <fullName evidence="3 8">Alpha-galactosidase</fullName>
        <ecNumber evidence="3 8">3.2.1.22</ecNumber>
    </recommendedName>
    <alternativeName>
        <fullName evidence="8">Melibiase</fullName>
    </alternativeName>
</protein>
<evidence type="ECO:0000256" key="2">
    <source>
        <dbReference type="ARBA" id="ARBA00009743"/>
    </source>
</evidence>
<dbReference type="Proteomes" id="UP000002729">
    <property type="component" value="Unassembled WGS sequence"/>
</dbReference>
<name>F0XYU2_AURAN</name>
<dbReference type="InterPro" id="IPR013785">
    <property type="entry name" value="Aldolase_TIM"/>
</dbReference>
<dbReference type="PANTHER" id="PTHR11452:SF33">
    <property type="entry name" value="ALPHA-GALACTOSIDASE 2"/>
    <property type="match status" value="1"/>
</dbReference>
<evidence type="ECO:0000259" key="9">
    <source>
        <dbReference type="Pfam" id="PF17801"/>
    </source>
</evidence>
<dbReference type="PRINTS" id="PR00740">
    <property type="entry name" value="GLHYDRLASE27"/>
</dbReference>
<evidence type="ECO:0000256" key="8">
    <source>
        <dbReference type="RuleBase" id="RU361168"/>
    </source>
</evidence>
<comment type="catalytic activity">
    <reaction evidence="1 8">
        <text>Hydrolysis of terminal, non-reducing alpha-D-galactose residues in alpha-D-galactosides, including galactose oligosaccharides, galactomannans and galactolipids.</text>
        <dbReference type="EC" id="3.2.1.22"/>
    </reaction>
</comment>
<dbReference type="InParanoid" id="F0XYU2"/>
<dbReference type="SUPFAM" id="SSF51011">
    <property type="entry name" value="Glycosyl hydrolase domain"/>
    <property type="match status" value="1"/>
</dbReference>
<reference evidence="10 11" key="1">
    <citation type="journal article" date="2011" name="Proc. Natl. Acad. Sci. U.S.A.">
        <title>Niche of harmful alga Aureococcus anophagefferens revealed through ecogenomics.</title>
        <authorList>
            <person name="Gobler C.J."/>
            <person name="Berry D.L."/>
            <person name="Dyhrman S.T."/>
            <person name="Wilhelm S.W."/>
            <person name="Salamov A."/>
            <person name="Lobanov A.V."/>
            <person name="Zhang Y."/>
            <person name="Collier J.L."/>
            <person name="Wurch L.L."/>
            <person name="Kustka A.B."/>
            <person name="Dill B.D."/>
            <person name="Shah M."/>
            <person name="VerBerkmoes N.C."/>
            <person name="Kuo A."/>
            <person name="Terry A."/>
            <person name="Pangilinan J."/>
            <person name="Lindquist E.A."/>
            <person name="Lucas S."/>
            <person name="Paulsen I.T."/>
            <person name="Hattenrath-Lehmann T.K."/>
            <person name="Talmage S.C."/>
            <person name="Walker E.A."/>
            <person name="Koch F."/>
            <person name="Burson A.M."/>
            <person name="Marcoval M.A."/>
            <person name="Tang Y.Z."/>
            <person name="Lecleir G.R."/>
            <person name="Coyne K.J."/>
            <person name="Berg G.M."/>
            <person name="Bertrand E.M."/>
            <person name="Saito M.A."/>
            <person name="Gladyshev V.N."/>
            <person name="Grigoriev I.V."/>
        </authorList>
    </citation>
    <scope>NUCLEOTIDE SEQUENCE [LARGE SCALE GENOMIC DNA]</scope>
    <source>
        <strain evidence="11">CCMP 1984</strain>
    </source>
</reference>
<dbReference type="Pfam" id="PF17801">
    <property type="entry name" value="Melibiase_C"/>
    <property type="match status" value="1"/>
</dbReference>
<dbReference type="SUPFAM" id="SSF51445">
    <property type="entry name" value="(Trans)glycosidases"/>
    <property type="match status" value="1"/>
</dbReference>